<gene>
    <name evidence="2" type="ORF">V6N12_035908</name>
    <name evidence="3" type="ORF">V6N12_035912</name>
</gene>
<sequence>MEAMMNATDANEAISTILNLEPPDFLPGESHLDSPNSGTPPQSLRLSERKTAVEFPKIPAFGTSPDSWFLDRFKNCKNLKDSKEAGMLPVRLFEESPPILEGTNLVKELKERFKTLLKLGIPNISLGMVPLSKLTDRSSN</sequence>
<comment type="caution">
    <text evidence="2">The sequence shown here is derived from an EMBL/GenBank/DDBJ whole genome shotgun (WGS) entry which is preliminary data.</text>
</comment>
<name>A0ABR2EP33_9ROSI</name>
<keyword evidence="4" id="KW-1185">Reference proteome</keyword>
<reference evidence="2 4" key="1">
    <citation type="journal article" date="2024" name="G3 (Bethesda)">
        <title>Genome assembly of Hibiscus sabdariffa L. provides insights into metabolisms of medicinal natural products.</title>
        <authorList>
            <person name="Kim T."/>
        </authorList>
    </citation>
    <scope>NUCLEOTIDE SEQUENCE [LARGE SCALE GENOMIC DNA]</scope>
    <source>
        <strain evidence="2">TK-2024</strain>
        <tissue evidence="2">Old leaves</tissue>
    </source>
</reference>
<dbReference type="Proteomes" id="UP001472677">
    <property type="component" value="Unassembled WGS sequence"/>
</dbReference>
<dbReference type="EMBL" id="JBBPBM010000011">
    <property type="protein sequence ID" value="KAK8563768.1"/>
    <property type="molecule type" value="Genomic_DNA"/>
</dbReference>
<evidence type="ECO:0000313" key="3">
    <source>
        <dbReference type="EMBL" id="KAK8563772.1"/>
    </source>
</evidence>
<organism evidence="2 4">
    <name type="scientific">Hibiscus sabdariffa</name>
    <name type="common">roselle</name>
    <dbReference type="NCBI Taxonomy" id="183260"/>
    <lineage>
        <taxon>Eukaryota</taxon>
        <taxon>Viridiplantae</taxon>
        <taxon>Streptophyta</taxon>
        <taxon>Embryophyta</taxon>
        <taxon>Tracheophyta</taxon>
        <taxon>Spermatophyta</taxon>
        <taxon>Magnoliopsida</taxon>
        <taxon>eudicotyledons</taxon>
        <taxon>Gunneridae</taxon>
        <taxon>Pentapetalae</taxon>
        <taxon>rosids</taxon>
        <taxon>malvids</taxon>
        <taxon>Malvales</taxon>
        <taxon>Malvaceae</taxon>
        <taxon>Malvoideae</taxon>
        <taxon>Hibiscus</taxon>
    </lineage>
</organism>
<evidence type="ECO:0000313" key="2">
    <source>
        <dbReference type="EMBL" id="KAK8563768.1"/>
    </source>
</evidence>
<feature type="region of interest" description="Disordered" evidence="1">
    <location>
        <begin position="25"/>
        <end position="48"/>
    </location>
</feature>
<proteinExistence type="predicted"/>
<evidence type="ECO:0000256" key="1">
    <source>
        <dbReference type="SAM" id="MobiDB-lite"/>
    </source>
</evidence>
<protein>
    <submittedName>
        <fullName evidence="2">Uncharacterized protein</fullName>
    </submittedName>
</protein>
<evidence type="ECO:0000313" key="4">
    <source>
        <dbReference type="Proteomes" id="UP001472677"/>
    </source>
</evidence>
<dbReference type="EMBL" id="JBBPBM010000011">
    <property type="protein sequence ID" value="KAK8563772.1"/>
    <property type="molecule type" value="Genomic_DNA"/>
</dbReference>
<feature type="compositionally biased region" description="Polar residues" evidence="1">
    <location>
        <begin position="33"/>
        <end position="45"/>
    </location>
</feature>
<accession>A0ABR2EP33</accession>